<name>A0A1H1GRW7_9ACTN</name>
<dbReference type="Proteomes" id="UP000183053">
    <property type="component" value="Unassembled WGS sequence"/>
</dbReference>
<evidence type="ECO:0000313" key="1">
    <source>
        <dbReference type="EMBL" id="SDR15954.1"/>
    </source>
</evidence>
<reference evidence="2" key="1">
    <citation type="submission" date="2016-10" db="EMBL/GenBank/DDBJ databases">
        <authorList>
            <person name="Varghese N."/>
            <person name="Submissions S."/>
        </authorList>
    </citation>
    <scope>NUCLEOTIDE SEQUENCE [LARGE SCALE GENOMIC DNA]</scope>
    <source>
        <strain evidence="2">DSM 44142</strain>
    </source>
</reference>
<dbReference type="EMBL" id="FNLF01000002">
    <property type="protein sequence ID" value="SDR15954.1"/>
    <property type="molecule type" value="Genomic_DNA"/>
</dbReference>
<dbReference type="RefSeq" id="WP_139184236.1">
    <property type="nucleotide sequence ID" value="NZ_FNLF01000002.1"/>
</dbReference>
<gene>
    <name evidence="1" type="ORF">SAMN04489765_3528</name>
</gene>
<protein>
    <submittedName>
        <fullName evidence="1">Uncharacterized protein</fullName>
    </submittedName>
</protein>
<dbReference type="AlphaFoldDB" id="A0A1H1GRW7"/>
<keyword evidence="2" id="KW-1185">Reference proteome</keyword>
<accession>A0A1H1GRW7</accession>
<organism evidence="1 2">
    <name type="scientific">Tsukamurella pulmonis</name>
    <dbReference type="NCBI Taxonomy" id="47312"/>
    <lineage>
        <taxon>Bacteria</taxon>
        <taxon>Bacillati</taxon>
        <taxon>Actinomycetota</taxon>
        <taxon>Actinomycetes</taxon>
        <taxon>Mycobacteriales</taxon>
        <taxon>Tsukamurellaceae</taxon>
        <taxon>Tsukamurella</taxon>
    </lineage>
</organism>
<dbReference type="STRING" id="47312.SAMN04489765_3528"/>
<proteinExistence type="predicted"/>
<evidence type="ECO:0000313" key="2">
    <source>
        <dbReference type="Proteomes" id="UP000183053"/>
    </source>
</evidence>
<dbReference type="OrthoDB" id="5707016at2"/>
<sequence length="212" mass="23451">MHPLRDLKYDDAITATVVQCGLGDDAERMSLDEARRVAAERGSHLVQQFDSDDGTAYCELAPLAIPPRWEEGETGPAPFDDMLWFVSSRGCRDYLMGRAGTYTGRISAWCPHAAPEYRSYNVSFRDLAEMSEASRYFVAGLLAGVVPAAPIESGPSDEAADQADRSAWYAAQYLFRTRSGAWTEHWRVCTECGAVLLPSNLDDRCSRHSDEG</sequence>